<dbReference type="CDD" id="cd03351">
    <property type="entry name" value="LbH_UDP-GlcNAc_AT"/>
    <property type="match status" value="1"/>
</dbReference>
<keyword evidence="1" id="KW-0444">Lipid biosynthesis</keyword>
<organism evidence="7 8">
    <name type="scientific">Candidatus Barnesiella excrementipullorum</name>
    <dbReference type="NCBI Taxonomy" id="2838479"/>
    <lineage>
        <taxon>Bacteria</taxon>
        <taxon>Pseudomonadati</taxon>
        <taxon>Bacteroidota</taxon>
        <taxon>Bacteroidia</taxon>
        <taxon>Bacteroidales</taxon>
        <taxon>Barnesiellaceae</taxon>
        <taxon>Barnesiella</taxon>
    </lineage>
</organism>
<dbReference type="NCBIfam" id="NF003657">
    <property type="entry name" value="PRK05289.1"/>
    <property type="match status" value="1"/>
</dbReference>
<evidence type="ECO:0000313" key="7">
    <source>
        <dbReference type="EMBL" id="HIX45185.1"/>
    </source>
</evidence>
<dbReference type="InterPro" id="IPR029098">
    <property type="entry name" value="Acetyltransf_C"/>
</dbReference>
<dbReference type="InterPro" id="IPR010137">
    <property type="entry name" value="Lipid_A_LpxA"/>
</dbReference>
<dbReference type="NCBIfam" id="TIGR01852">
    <property type="entry name" value="lipid_A_lpxA"/>
    <property type="match status" value="1"/>
</dbReference>
<dbReference type="PIRSF" id="PIRSF000456">
    <property type="entry name" value="UDP-GlcNAc_acltr"/>
    <property type="match status" value="1"/>
</dbReference>
<keyword evidence="2" id="KW-0441">Lipid A biosynthesis</keyword>
<evidence type="ECO:0000256" key="1">
    <source>
        <dbReference type="ARBA" id="ARBA00022516"/>
    </source>
</evidence>
<evidence type="ECO:0000256" key="2">
    <source>
        <dbReference type="ARBA" id="ARBA00022556"/>
    </source>
</evidence>
<protein>
    <submittedName>
        <fullName evidence="7">Acyl-ACP--UDP-N-acetylglucosamine O-acyltransferase</fullName>
        <ecNumber evidence="7">2.3.1.129</ecNumber>
    </submittedName>
</protein>
<evidence type="ECO:0000256" key="4">
    <source>
        <dbReference type="ARBA" id="ARBA00023098"/>
    </source>
</evidence>
<dbReference type="GO" id="GO:0008780">
    <property type="term" value="F:acyl-[acyl-carrier-protein]-UDP-N-acetylglucosamine O-acyltransferase activity"/>
    <property type="evidence" value="ECO:0007669"/>
    <property type="project" value="UniProtKB-EC"/>
</dbReference>
<dbReference type="Pfam" id="PF00132">
    <property type="entry name" value="Hexapep"/>
    <property type="match status" value="2"/>
</dbReference>
<reference evidence="7" key="1">
    <citation type="journal article" date="2021" name="PeerJ">
        <title>Extensive microbial diversity within the chicken gut microbiome revealed by metagenomics and culture.</title>
        <authorList>
            <person name="Gilroy R."/>
            <person name="Ravi A."/>
            <person name="Getino M."/>
            <person name="Pursley I."/>
            <person name="Horton D.L."/>
            <person name="Alikhan N.F."/>
            <person name="Baker D."/>
            <person name="Gharbi K."/>
            <person name="Hall N."/>
            <person name="Watson M."/>
            <person name="Adriaenssens E.M."/>
            <person name="Foster-Nyarko E."/>
            <person name="Jarju S."/>
            <person name="Secka A."/>
            <person name="Antonio M."/>
            <person name="Oren A."/>
            <person name="Chaudhuri R.R."/>
            <person name="La Ragione R."/>
            <person name="Hildebrand F."/>
            <person name="Pallen M.J."/>
        </authorList>
    </citation>
    <scope>NUCLEOTIDE SEQUENCE</scope>
    <source>
        <strain evidence="7">ChiHjej12B11-16260</strain>
    </source>
</reference>
<dbReference type="Proteomes" id="UP000824246">
    <property type="component" value="Unassembled WGS sequence"/>
</dbReference>
<comment type="caution">
    <text evidence="7">The sequence shown here is derived from an EMBL/GenBank/DDBJ whole genome shotgun (WGS) entry which is preliminary data.</text>
</comment>
<name>A0A9D1VQM8_9BACT</name>
<dbReference type="InterPro" id="IPR011004">
    <property type="entry name" value="Trimer_LpxA-like_sf"/>
</dbReference>
<dbReference type="Gene3D" id="2.160.10.10">
    <property type="entry name" value="Hexapeptide repeat proteins"/>
    <property type="match status" value="1"/>
</dbReference>
<keyword evidence="4" id="KW-0443">Lipid metabolism</keyword>
<dbReference type="GO" id="GO:0009245">
    <property type="term" value="P:lipid A biosynthetic process"/>
    <property type="evidence" value="ECO:0007669"/>
    <property type="project" value="UniProtKB-KW"/>
</dbReference>
<accession>A0A9D1VQM8</accession>
<proteinExistence type="predicted"/>
<evidence type="ECO:0000259" key="6">
    <source>
        <dbReference type="Pfam" id="PF13720"/>
    </source>
</evidence>
<feature type="domain" description="UDP N-acetylglucosamine O-acyltransferase C-terminal" evidence="6">
    <location>
        <begin position="173"/>
        <end position="254"/>
    </location>
</feature>
<gene>
    <name evidence="7" type="primary">lpxA</name>
    <name evidence="7" type="ORF">H9982_03085</name>
</gene>
<evidence type="ECO:0000256" key="5">
    <source>
        <dbReference type="ARBA" id="ARBA00023315"/>
    </source>
</evidence>
<evidence type="ECO:0000313" key="8">
    <source>
        <dbReference type="Proteomes" id="UP000824246"/>
    </source>
</evidence>
<dbReference type="InterPro" id="IPR037157">
    <property type="entry name" value="Acetyltransf_C_sf"/>
</dbReference>
<dbReference type="PANTHER" id="PTHR43480:SF1">
    <property type="entry name" value="ACYL-[ACYL-CARRIER-PROTEIN]--UDP-N-ACETYLGLUCOSAMINE O-ACYLTRANSFERASE, MITOCHONDRIAL-RELATED"/>
    <property type="match status" value="1"/>
</dbReference>
<dbReference type="Pfam" id="PF13720">
    <property type="entry name" value="Acetyltransf_11"/>
    <property type="match status" value="1"/>
</dbReference>
<dbReference type="AlphaFoldDB" id="A0A9D1VQM8"/>
<dbReference type="InterPro" id="IPR001451">
    <property type="entry name" value="Hexapep"/>
</dbReference>
<keyword evidence="3 7" id="KW-0808">Transferase</keyword>
<evidence type="ECO:0000256" key="3">
    <source>
        <dbReference type="ARBA" id="ARBA00022679"/>
    </source>
</evidence>
<dbReference type="EMBL" id="DXFB01000083">
    <property type="protein sequence ID" value="HIX45185.1"/>
    <property type="molecule type" value="Genomic_DNA"/>
</dbReference>
<dbReference type="Gene3D" id="1.20.1180.10">
    <property type="entry name" value="Udp N-acetylglucosamine O-acyltransferase, C-terminal domain"/>
    <property type="match status" value="1"/>
</dbReference>
<dbReference type="GO" id="GO:0016020">
    <property type="term" value="C:membrane"/>
    <property type="evidence" value="ECO:0007669"/>
    <property type="project" value="GOC"/>
</dbReference>
<dbReference type="SUPFAM" id="SSF51161">
    <property type="entry name" value="Trimeric LpxA-like enzymes"/>
    <property type="match status" value="1"/>
</dbReference>
<dbReference type="EC" id="2.3.1.129" evidence="7"/>
<sequence length="261" mass="28313">MSNNLSYIHPDAKIGANVEIGPFVTIYDDVEIGEGTRIYPNVTIFPGARIGRNCRIFPGAVIAAIPQDLKFHGEYTTAEIGDNTTLRECVTVNRGTAAKGKTVIGSNNLIMAYCHIAHDCILGNNIIISNSSQLAGEVIVDDNAVIGGGTLVHQFSHLGSYIMIQGGSHVNKDVPPYVTAAKSPISYVGLNLVGLRRRGFSSEKIEELQEIYRRLFASDSNLSDALNMIEAEMPASTERNNIINFIRNSSRGVIKGIHLVE</sequence>
<reference evidence="7" key="2">
    <citation type="submission" date="2021-04" db="EMBL/GenBank/DDBJ databases">
        <authorList>
            <person name="Gilroy R."/>
        </authorList>
    </citation>
    <scope>NUCLEOTIDE SEQUENCE</scope>
    <source>
        <strain evidence="7">ChiHjej12B11-16260</strain>
    </source>
</reference>
<keyword evidence="5 7" id="KW-0012">Acyltransferase</keyword>
<dbReference type="PANTHER" id="PTHR43480">
    <property type="entry name" value="ACYL-[ACYL-CARRIER-PROTEIN]--UDP-N-ACETYLGLUCOSAMINE O-ACYLTRANSFERASE"/>
    <property type="match status" value="1"/>
</dbReference>